<dbReference type="PANTHER" id="PTHR22916:SF3">
    <property type="entry name" value="UDP-GLCNAC:BETAGAL BETA-1,3-N-ACETYLGLUCOSAMINYLTRANSFERASE-LIKE PROTEIN 1"/>
    <property type="match status" value="1"/>
</dbReference>
<feature type="domain" description="Glycosyltransferase 2-like" evidence="1">
    <location>
        <begin position="3"/>
        <end position="166"/>
    </location>
</feature>
<dbReference type="Proteomes" id="UP000295709">
    <property type="component" value="Unassembled WGS sequence"/>
</dbReference>
<evidence type="ECO:0000313" key="4">
    <source>
        <dbReference type="Proteomes" id="UP000269375"/>
    </source>
</evidence>
<dbReference type="Proteomes" id="UP000269375">
    <property type="component" value="Unassembled WGS sequence"/>
</dbReference>
<proteinExistence type="predicted"/>
<sequence>MISVIIPMYNAERTIINALNSIKAQTIGVQEFEVLIVNDGSTDQSKKLVQEYMESHPEMNIRIIDQPNGGVSKARNTGMKVAYGDYIALLDSDDEWLPEKTEKQLKFLKDNFLQVDFITALRNGEKIWFPYRINQHNLAKITLRKLLLRVDGQTSTALFKRKVLENTGWFDEAQKYSEDANYWMRISESNNMYILAEELAFTGGGKRSFGVSGLSANLPEMEKGIQKNLREMYHSKRIGRLEYILFFLFLKIKYVVRIFKRKL</sequence>
<dbReference type="Gene3D" id="3.90.550.10">
    <property type="entry name" value="Spore Coat Polysaccharide Biosynthesis Protein SpsA, Chain A"/>
    <property type="match status" value="1"/>
</dbReference>
<keyword evidence="2" id="KW-0808">Transferase</keyword>
<evidence type="ECO:0000259" key="1">
    <source>
        <dbReference type="Pfam" id="PF00535"/>
    </source>
</evidence>
<protein>
    <submittedName>
        <fullName evidence="2">Glycosyltransferase family 2 protein</fullName>
    </submittedName>
    <submittedName>
        <fullName evidence="3">Glycosyltransferase involved in cell wall biosynthesis</fullName>
    </submittedName>
</protein>
<gene>
    <name evidence="3" type="ORF">BCF50_2212</name>
    <name evidence="2" type="ORF">EGI05_09415</name>
</gene>
<reference evidence="3 5" key="2">
    <citation type="submission" date="2019-03" db="EMBL/GenBank/DDBJ databases">
        <title>Genomic Encyclopedia of Archaeal and Bacterial Type Strains, Phase II (KMG-II): from individual species to whole genera.</title>
        <authorList>
            <person name="Goeker M."/>
        </authorList>
    </citation>
    <scope>NUCLEOTIDE SEQUENCE [LARGE SCALE GENOMIC DNA]</scope>
    <source>
        <strain evidence="3 5">DSM 15235</strain>
    </source>
</reference>
<dbReference type="Pfam" id="PF00535">
    <property type="entry name" value="Glycos_transf_2"/>
    <property type="match status" value="1"/>
</dbReference>
<keyword evidence="5" id="KW-1185">Reference proteome</keyword>
<dbReference type="PANTHER" id="PTHR22916">
    <property type="entry name" value="GLYCOSYLTRANSFERASE"/>
    <property type="match status" value="1"/>
</dbReference>
<evidence type="ECO:0000313" key="5">
    <source>
        <dbReference type="Proteomes" id="UP000295709"/>
    </source>
</evidence>
<dbReference type="InterPro" id="IPR029044">
    <property type="entry name" value="Nucleotide-diphossugar_trans"/>
</dbReference>
<organism evidence="2 4">
    <name type="scientific">Chryseobacterium daecheongense</name>
    <dbReference type="NCBI Taxonomy" id="192389"/>
    <lineage>
        <taxon>Bacteria</taxon>
        <taxon>Pseudomonadati</taxon>
        <taxon>Bacteroidota</taxon>
        <taxon>Flavobacteriia</taxon>
        <taxon>Flavobacteriales</taxon>
        <taxon>Weeksellaceae</taxon>
        <taxon>Chryseobacterium group</taxon>
        <taxon>Chryseobacterium</taxon>
    </lineage>
</organism>
<dbReference type="InterPro" id="IPR001173">
    <property type="entry name" value="Glyco_trans_2-like"/>
</dbReference>
<dbReference type="RefSeq" id="WP_123262811.1">
    <property type="nucleotide sequence ID" value="NZ_RJTX01000002.1"/>
</dbReference>
<dbReference type="EMBL" id="RJTX01000002">
    <property type="protein sequence ID" value="ROH97594.1"/>
    <property type="molecule type" value="Genomic_DNA"/>
</dbReference>
<reference evidence="2" key="1">
    <citation type="submission" date="2018-11" db="EMBL/GenBank/DDBJ databases">
        <title>Proposal to divide the Flavobacteriaceae and reorganize its genera based on Amino Acid Identity values calculated from whole genome sequences.</title>
        <authorList>
            <person name="Nicholson A.C."/>
            <person name="Gulvik C.A."/>
            <person name="Whitney A.M."/>
            <person name="Humrighouse B.W."/>
            <person name="Bell M."/>
            <person name="Holmes B."/>
            <person name="Steigerwalt A."/>
            <person name="Villarma A."/>
            <person name="Sheth M."/>
            <person name="Batra D."/>
            <person name="Pryor J."/>
            <person name="Bernardet J.-F."/>
            <person name="Hugo C."/>
            <person name="Kampfer P."/>
            <person name="Newman J."/>
            <person name="Mcquiston J.R."/>
        </authorList>
    </citation>
    <scope>NUCLEOTIDE SEQUENCE</scope>
    <source>
        <strain evidence="2">DSM 15235</strain>
    </source>
</reference>
<comment type="caution">
    <text evidence="2">The sequence shown here is derived from an EMBL/GenBank/DDBJ whole genome shotgun (WGS) entry which is preliminary data.</text>
</comment>
<dbReference type="CDD" id="cd00761">
    <property type="entry name" value="Glyco_tranf_GTA_type"/>
    <property type="match status" value="1"/>
</dbReference>
<name>A0A3N0VXS9_9FLAO</name>
<evidence type="ECO:0000313" key="2">
    <source>
        <dbReference type="EMBL" id="ROH97594.1"/>
    </source>
</evidence>
<dbReference type="AlphaFoldDB" id="A0A3N0VXS9"/>
<dbReference type="EMBL" id="SOQW01000002">
    <property type="protein sequence ID" value="TDX93255.1"/>
    <property type="molecule type" value="Genomic_DNA"/>
</dbReference>
<accession>A0A3N0VXS9</accession>
<dbReference type="GO" id="GO:0016758">
    <property type="term" value="F:hexosyltransferase activity"/>
    <property type="evidence" value="ECO:0007669"/>
    <property type="project" value="UniProtKB-ARBA"/>
</dbReference>
<dbReference type="SUPFAM" id="SSF53448">
    <property type="entry name" value="Nucleotide-diphospho-sugar transferases"/>
    <property type="match status" value="1"/>
</dbReference>
<evidence type="ECO:0000313" key="3">
    <source>
        <dbReference type="EMBL" id="TDX93255.1"/>
    </source>
</evidence>
<dbReference type="OrthoDB" id="597270at2"/>